<organism evidence="2 3">
    <name type="scientific">Oculimacula yallundae</name>
    <dbReference type="NCBI Taxonomy" id="86028"/>
    <lineage>
        <taxon>Eukaryota</taxon>
        <taxon>Fungi</taxon>
        <taxon>Dikarya</taxon>
        <taxon>Ascomycota</taxon>
        <taxon>Pezizomycotina</taxon>
        <taxon>Leotiomycetes</taxon>
        <taxon>Helotiales</taxon>
        <taxon>Ploettnerulaceae</taxon>
        <taxon>Oculimacula</taxon>
    </lineage>
</organism>
<comment type="caution">
    <text evidence="2">The sequence shown here is derived from an EMBL/GenBank/DDBJ whole genome shotgun (WGS) entry which is preliminary data.</text>
</comment>
<proteinExistence type="predicted"/>
<gene>
    <name evidence="2" type="ORF">VTL71DRAFT_9959</name>
</gene>
<keyword evidence="1" id="KW-0812">Transmembrane</keyword>
<keyword evidence="3" id="KW-1185">Reference proteome</keyword>
<keyword evidence="1" id="KW-0472">Membrane</keyword>
<keyword evidence="1" id="KW-1133">Transmembrane helix</keyword>
<dbReference type="Proteomes" id="UP001595075">
    <property type="component" value="Unassembled WGS sequence"/>
</dbReference>
<reference evidence="2 3" key="1">
    <citation type="journal article" date="2024" name="Commun. Biol.">
        <title>Comparative genomic analysis of thermophilic fungi reveals convergent evolutionary adaptations and gene losses.</title>
        <authorList>
            <person name="Steindorff A.S."/>
            <person name="Aguilar-Pontes M.V."/>
            <person name="Robinson A.J."/>
            <person name="Andreopoulos B."/>
            <person name="LaButti K."/>
            <person name="Kuo A."/>
            <person name="Mondo S."/>
            <person name="Riley R."/>
            <person name="Otillar R."/>
            <person name="Haridas S."/>
            <person name="Lipzen A."/>
            <person name="Grimwood J."/>
            <person name="Schmutz J."/>
            <person name="Clum A."/>
            <person name="Reid I.D."/>
            <person name="Moisan M.C."/>
            <person name="Butler G."/>
            <person name="Nguyen T.T.M."/>
            <person name="Dewar K."/>
            <person name="Conant G."/>
            <person name="Drula E."/>
            <person name="Henrissat B."/>
            <person name="Hansel C."/>
            <person name="Singer S."/>
            <person name="Hutchinson M.I."/>
            <person name="de Vries R.P."/>
            <person name="Natvig D.O."/>
            <person name="Powell A.J."/>
            <person name="Tsang A."/>
            <person name="Grigoriev I.V."/>
        </authorList>
    </citation>
    <scope>NUCLEOTIDE SEQUENCE [LARGE SCALE GENOMIC DNA]</scope>
    <source>
        <strain evidence="2 3">CBS 494.80</strain>
    </source>
</reference>
<feature type="transmembrane region" description="Helical" evidence="1">
    <location>
        <begin position="58"/>
        <end position="81"/>
    </location>
</feature>
<evidence type="ECO:0000256" key="1">
    <source>
        <dbReference type="SAM" id="Phobius"/>
    </source>
</evidence>
<protein>
    <submittedName>
        <fullName evidence="2">Uncharacterized protein</fullName>
    </submittedName>
</protein>
<sequence length="211" mass="23616">MSYTPPIPKHPRVIQLEVEQSHVPTMSSINTPPHSPISSNPFGTSGSSCDCGSPLGDIVVGIGLGIIIFSVAFALVTGLVISWEKSCSYQKQYKAYLGTVARSMRLTKELGEEAEKKFAEKSEGETLFRDDDNPLKGIKRDLYFLVDNLEYITEEGYVAGMTAEERDEVNVEDPHWLKTKPAKTKSETHAADRLWVKIRRRRKEKDDVVTV</sequence>
<evidence type="ECO:0000313" key="2">
    <source>
        <dbReference type="EMBL" id="KAL2060137.1"/>
    </source>
</evidence>
<evidence type="ECO:0000313" key="3">
    <source>
        <dbReference type="Proteomes" id="UP001595075"/>
    </source>
</evidence>
<dbReference type="EMBL" id="JAZHXI010000024">
    <property type="protein sequence ID" value="KAL2060137.1"/>
    <property type="molecule type" value="Genomic_DNA"/>
</dbReference>
<accession>A0ABR4BRY9</accession>
<name>A0ABR4BRY9_9HELO</name>